<dbReference type="GO" id="GO:0005524">
    <property type="term" value="F:ATP binding"/>
    <property type="evidence" value="ECO:0007669"/>
    <property type="project" value="InterPro"/>
</dbReference>
<dbReference type="GO" id="GO:0003777">
    <property type="term" value="F:microtubule motor activity"/>
    <property type="evidence" value="ECO:0007669"/>
    <property type="project" value="InterPro"/>
</dbReference>
<proteinExistence type="predicted"/>
<evidence type="ECO:0000313" key="3">
    <source>
        <dbReference type="Proteomes" id="UP001515480"/>
    </source>
</evidence>
<dbReference type="GO" id="GO:0016887">
    <property type="term" value="F:ATP hydrolysis activity"/>
    <property type="evidence" value="ECO:0007669"/>
    <property type="project" value="TreeGrafter"/>
</dbReference>
<dbReference type="EMBL" id="JBGBPQ010000020">
    <property type="protein sequence ID" value="KAL1504549.1"/>
    <property type="molecule type" value="Genomic_DNA"/>
</dbReference>
<dbReference type="SUPFAM" id="SSF52540">
    <property type="entry name" value="P-loop containing nucleoside triphosphate hydrolases"/>
    <property type="match status" value="1"/>
</dbReference>
<dbReference type="PANTHER" id="PTHR24115">
    <property type="entry name" value="KINESIN-RELATED"/>
    <property type="match status" value="1"/>
</dbReference>
<reference evidence="2 3" key="1">
    <citation type="journal article" date="2024" name="Science">
        <title>Giant polyketide synthase enzymes in the biosynthesis of giant marine polyether toxins.</title>
        <authorList>
            <person name="Fallon T.R."/>
            <person name="Shende V.V."/>
            <person name="Wierzbicki I.H."/>
            <person name="Pendleton A.L."/>
            <person name="Watervoot N.F."/>
            <person name="Auber R.P."/>
            <person name="Gonzalez D.J."/>
            <person name="Wisecaver J.H."/>
            <person name="Moore B.S."/>
        </authorList>
    </citation>
    <scope>NUCLEOTIDE SEQUENCE [LARGE SCALE GENOMIC DNA]</scope>
    <source>
        <strain evidence="2 3">12B1</strain>
    </source>
</reference>
<dbReference type="AlphaFoldDB" id="A0AB34ISV3"/>
<keyword evidence="3" id="KW-1185">Reference proteome</keyword>
<dbReference type="GO" id="GO:0008017">
    <property type="term" value="F:microtubule binding"/>
    <property type="evidence" value="ECO:0007669"/>
    <property type="project" value="InterPro"/>
</dbReference>
<dbReference type="PANTHER" id="PTHR24115:SF1016">
    <property type="entry name" value="KINESIN FAMILY MEMBER 19A"/>
    <property type="match status" value="1"/>
</dbReference>
<accession>A0AB34ISV3</accession>
<dbReference type="Gene3D" id="2.30.30.140">
    <property type="match status" value="1"/>
</dbReference>
<comment type="caution">
    <text evidence="2">The sequence shown here is derived from an EMBL/GenBank/DDBJ whole genome shotgun (WGS) entry which is preliminary data.</text>
</comment>
<sequence length="508" mass="54178">MSSVLVRPVGPLGAAQRTPDALTLRRPRTSLSKQFRLSSVESSCSTAQLHVEHVAPRIHAALASGESLYVLSAGAAGSGKSTTLRALLPMGCDALYSAAAEAEGEWMVCASAVLCVATPTRERVVDALRPIAEEQPKAGLCVRQIDADGLPHATPFAVEGLSRPVVRTASDARAMFARAIERCEHEEKQPTAIAVHLLASLTLHRKLPDGAEAELWLSFADLAGRPRQAAAAKPSARGVGEDPVMRAYHRVIDARDQGLGHIPFRDSAMTKLLQPALGGSAAALHLLHVRLEDYAEAEAALRVGLKLASCAAAAAPLCWRPRARLDEARRAASALCQSLGVEAAGLTSSAVALDERSAEEMVELRRVLLLAERLEARLAFWDHAAATSDGSRALFPLAGGEESQALRAAAVPPARAQTKPLQAANGSVDASRLALLKSKHRRGAEASTPSLDEPLKVGHRVLARFDNGEYYAAKLTRTDAARERYSVEFEDDGVRRDGLTRADLRPHT</sequence>
<dbReference type="SMART" id="SM00129">
    <property type="entry name" value="KISc"/>
    <property type="match status" value="1"/>
</dbReference>
<organism evidence="2 3">
    <name type="scientific">Prymnesium parvum</name>
    <name type="common">Toxic golden alga</name>
    <dbReference type="NCBI Taxonomy" id="97485"/>
    <lineage>
        <taxon>Eukaryota</taxon>
        <taxon>Haptista</taxon>
        <taxon>Haptophyta</taxon>
        <taxon>Prymnesiophyceae</taxon>
        <taxon>Prymnesiales</taxon>
        <taxon>Prymnesiaceae</taxon>
        <taxon>Prymnesium</taxon>
    </lineage>
</organism>
<dbReference type="GO" id="GO:0005871">
    <property type="term" value="C:kinesin complex"/>
    <property type="evidence" value="ECO:0007669"/>
    <property type="project" value="TreeGrafter"/>
</dbReference>
<dbReference type="SUPFAM" id="SSF63748">
    <property type="entry name" value="Tudor/PWWP/MBT"/>
    <property type="match status" value="1"/>
</dbReference>
<dbReference type="PRINTS" id="PR00380">
    <property type="entry name" value="KINESINHEAVY"/>
</dbReference>
<dbReference type="Proteomes" id="UP001515480">
    <property type="component" value="Unassembled WGS sequence"/>
</dbReference>
<dbReference type="InterPro" id="IPR036961">
    <property type="entry name" value="Kinesin_motor_dom_sf"/>
</dbReference>
<dbReference type="GO" id="GO:0005874">
    <property type="term" value="C:microtubule"/>
    <property type="evidence" value="ECO:0007669"/>
    <property type="project" value="TreeGrafter"/>
</dbReference>
<protein>
    <recommendedName>
        <fullName evidence="1">Kinesin motor domain-containing protein</fullName>
    </recommendedName>
</protein>
<evidence type="ECO:0000259" key="1">
    <source>
        <dbReference type="SMART" id="SM00129"/>
    </source>
</evidence>
<name>A0AB34ISV3_PRYPA</name>
<dbReference type="InterPro" id="IPR027640">
    <property type="entry name" value="Kinesin-like_fam"/>
</dbReference>
<feature type="domain" description="Kinesin motor" evidence="1">
    <location>
        <begin position="1"/>
        <end position="316"/>
    </location>
</feature>
<dbReference type="GO" id="GO:0007018">
    <property type="term" value="P:microtubule-based movement"/>
    <property type="evidence" value="ECO:0007669"/>
    <property type="project" value="InterPro"/>
</dbReference>
<dbReference type="InterPro" id="IPR001752">
    <property type="entry name" value="Kinesin_motor_dom"/>
</dbReference>
<dbReference type="Gene3D" id="3.40.850.10">
    <property type="entry name" value="Kinesin motor domain"/>
    <property type="match status" value="1"/>
</dbReference>
<dbReference type="Pfam" id="PF00225">
    <property type="entry name" value="Kinesin"/>
    <property type="match status" value="1"/>
</dbReference>
<evidence type="ECO:0000313" key="2">
    <source>
        <dbReference type="EMBL" id="KAL1504549.1"/>
    </source>
</evidence>
<gene>
    <name evidence="2" type="ORF">AB1Y20_010949</name>
</gene>
<dbReference type="InterPro" id="IPR027417">
    <property type="entry name" value="P-loop_NTPase"/>
</dbReference>